<protein>
    <submittedName>
        <fullName evidence="2">Uncharacterized protein</fullName>
    </submittedName>
</protein>
<dbReference type="InParanoid" id="A0A3M0C480"/>
<keyword evidence="3" id="KW-1185">Reference proteome</keyword>
<comment type="caution">
    <text evidence="2">The sequence shown here is derived from an EMBL/GenBank/DDBJ whole genome shotgun (WGS) entry which is preliminary data.</text>
</comment>
<evidence type="ECO:0000313" key="2">
    <source>
        <dbReference type="EMBL" id="RMB04661.1"/>
    </source>
</evidence>
<evidence type="ECO:0000256" key="1">
    <source>
        <dbReference type="SAM" id="Phobius"/>
    </source>
</evidence>
<sequence length="42" mass="4892">MDEFSDRHRQMQKRNRLLGGSLGVFVILLIVVSYFRIKGLTP</sequence>
<accession>A0A3M0C480</accession>
<keyword evidence="1" id="KW-0812">Transmembrane</keyword>
<organism evidence="2 3">
    <name type="scientific">Eilatimonas milleporae</name>
    <dbReference type="NCBI Taxonomy" id="911205"/>
    <lineage>
        <taxon>Bacteria</taxon>
        <taxon>Pseudomonadati</taxon>
        <taxon>Pseudomonadota</taxon>
        <taxon>Alphaproteobacteria</taxon>
        <taxon>Kordiimonadales</taxon>
        <taxon>Kordiimonadaceae</taxon>
        <taxon>Eilatimonas</taxon>
    </lineage>
</organism>
<name>A0A3M0C480_9PROT</name>
<keyword evidence="1" id="KW-1133">Transmembrane helix</keyword>
<feature type="transmembrane region" description="Helical" evidence="1">
    <location>
        <begin position="17"/>
        <end position="37"/>
    </location>
</feature>
<dbReference type="AlphaFoldDB" id="A0A3M0C480"/>
<dbReference type="RefSeq" id="WP_281270019.1">
    <property type="nucleotide sequence ID" value="NZ_REFR01000013.1"/>
</dbReference>
<proteinExistence type="predicted"/>
<keyword evidence="1" id="KW-0472">Membrane</keyword>
<dbReference type="EMBL" id="REFR01000013">
    <property type="protein sequence ID" value="RMB04661.1"/>
    <property type="molecule type" value="Genomic_DNA"/>
</dbReference>
<evidence type="ECO:0000313" key="3">
    <source>
        <dbReference type="Proteomes" id="UP000271227"/>
    </source>
</evidence>
<dbReference type="Proteomes" id="UP000271227">
    <property type="component" value="Unassembled WGS sequence"/>
</dbReference>
<reference evidence="2 3" key="1">
    <citation type="submission" date="2018-10" db="EMBL/GenBank/DDBJ databases">
        <title>Genomic Encyclopedia of Archaeal and Bacterial Type Strains, Phase II (KMG-II): from individual species to whole genera.</title>
        <authorList>
            <person name="Goeker M."/>
        </authorList>
    </citation>
    <scope>NUCLEOTIDE SEQUENCE [LARGE SCALE GENOMIC DNA]</scope>
    <source>
        <strain evidence="2 3">DSM 25217</strain>
    </source>
</reference>
<gene>
    <name evidence="2" type="ORF">BXY39_2932</name>
</gene>